<evidence type="ECO:0000256" key="2">
    <source>
        <dbReference type="ARBA" id="ARBA00004651"/>
    </source>
</evidence>
<dbReference type="SUPFAM" id="SSF47384">
    <property type="entry name" value="Homodimeric domain of signal transducing histidine kinase"/>
    <property type="match status" value="1"/>
</dbReference>
<dbReference type="SUPFAM" id="SSF55874">
    <property type="entry name" value="ATPase domain of HSP90 chaperone/DNA topoisomerase II/histidine kinase"/>
    <property type="match status" value="1"/>
</dbReference>
<dbReference type="InterPro" id="IPR011006">
    <property type="entry name" value="CheY-like_superfamily"/>
</dbReference>
<comment type="catalytic activity">
    <reaction evidence="1">
        <text>ATP + protein L-histidine = ADP + protein N-phospho-L-histidine.</text>
        <dbReference type="EC" id="2.7.13.3"/>
    </reaction>
</comment>
<evidence type="ECO:0000256" key="20">
    <source>
        <dbReference type="PROSITE-ProRule" id="PRU00169"/>
    </source>
</evidence>
<evidence type="ECO:0000256" key="5">
    <source>
        <dbReference type="ARBA" id="ARBA00022553"/>
    </source>
</evidence>
<comment type="subunit">
    <text evidence="17">At low DSF concentrations, interacts with RpfF.</text>
</comment>
<dbReference type="FunFam" id="1.10.287.130:FF:000002">
    <property type="entry name" value="Two-component osmosensing histidine kinase"/>
    <property type="match status" value="1"/>
</dbReference>
<keyword evidence="10" id="KW-0418">Kinase</keyword>
<dbReference type="InterPro" id="IPR003661">
    <property type="entry name" value="HisK_dim/P_dom"/>
</dbReference>
<dbReference type="Gene3D" id="1.10.287.130">
    <property type="match status" value="1"/>
</dbReference>
<dbReference type="Pfam" id="PF08448">
    <property type="entry name" value="PAS_4"/>
    <property type="match status" value="1"/>
</dbReference>
<dbReference type="Gene3D" id="3.30.450.20">
    <property type="entry name" value="PAS domain"/>
    <property type="match status" value="3"/>
</dbReference>
<dbReference type="PROSITE" id="PS50110">
    <property type="entry name" value="RESPONSE_REGULATORY"/>
    <property type="match status" value="1"/>
</dbReference>
<dbReference type="Gene3D" id="3.40.50.2300">
    <property type="match status" value="1"/>
</dbReference>
<comment type="caution">
    <text evidence="25">The sequence shown here is derived from an EMBL/GenBank/DDBJ whole genome shotgun (WGS) entry which is preliminary data.</text>
</comment>
<keyword evidence="4" id="KW-1003">Cell membrane</keyword>
<evidence type="ECO:0000259" key="22">
    <source>
        <dbReference type="PROSITE" id="PS50109"/>
    </source>
</evidence>
<dbReference type="EMBL" id="WWCW01000051">
    <property type="protein sequence ID" value="MYM88622.1"/>
    <property type="molecule type" value="Genomic_DNA"/>
</dbReference>
<dbReference type="AlphaFoldDB" id="A0A845G573"/>
<dbReference type="SUPFAM" id="SSF55785">
    <property type="entry name" value="PYP-like sensor domain (PAS domain)"/>
    <property type="match status" value="1"/>
</dbReference>
<keyword evidence="13" id="KW-0902">Two-component regulatory system</keyword>
<comment type="function">
    <text evidence="16">Member of the two-component regulatory system BvgS/BvgA. Phosphorylates BvgA via a four-step phosphorelay in response to environmental signals.</text>
</comment>
<evidence type="ECO:0000313" key="25">
    <source>
        <dbReference type="EMBL" id="MYM88622.1"/>
    </source>
</evidence>
<dbReference type="CDD" id="cd00130">
    <property type="entry name" value="PAS"/>
    <property type="match status" value="1"/>
</dbReference>
<feature type="modified residue" description="4-aspartylphosphate" evidence="20">
    <location>
        <position position="812"/>
    </location>
</feature>
<evidence type="ECO:0000256" key="15">
    <source>
        <dbReference type="ARBA" id="ARBA00023136"/>
    </source>
</evidence>
<feature type="domain" description="Histidine kinase" evidence="22">
    <location>
        <begin position="510"/>
        <end position="736"/>
    </location>
</feature>
<keyword evidence="5 20" id="KW-0597">Phosphoprotein</keyword>
<keyword evidence="7 21" id="KW-0812">Transmembrane</keyword>
<evidence type="ECO:0000256" key="18">
    <source>
        <dbReference type="ARBA" id="ARBA00068150"/>
    </source>
</evidence>
<dbReference type="PROSITE" id="PS50113">
    <property type="entry name" value="PAC"/>
    <property type="match status" value="1"/>
</dbReference>
<dbReference type="EC" id="2.7.13.3" evidence="3"/>
<evidence type="ECO:0000313" key="26">
    <source>
        <dbReference type="Proteomes" id="UP000470302"/>
    </source>
</evidence>
<keyword evidence="14" id="KW-0843">Virulence</keyword>
<dbReference type="Pfam" id="PF00072">
    <property type="entry name" value="Response_reg"/>
    <property type="match status" value="1"/>
</dbReference>
<feature type="domain" description="PAC" evidence="24">
    <location>
        <begin position="437"/>
        <end position="492"/>
    </location>
</feature>
<dbReference type="InterPro" id="IPR000014">
    <property type="entry name" value="PAS"/>
</dbReference>
<evidence type="ECO:0000259" key="23">
    <source>
        <dbReference type="PROSITE" id="PS50110"/>
    </source>
</evidence>
<dbReference type="Pfam" id="PF00512">
    <property type="entry name" value="HisKA"/>
    <property type="match status" value="1"/>
</dbReference>
<keyword evidence="15 21" id="KW-0472">Membrane</keyword>
<dbReference type="CDD" id="cd00082">
    <property type="entry name" value="HisKA"/>
    <property type="match status" value="1"/>
</dbReference>
<evidence type="ECO:0000256" key="8">
    <source>
        <dbReference type="ARBA" id="ARBA00022729"/>
    </source>
</evidence>
<evidence type="ECO:0000256" key="7">
    <source>
        <dbReference type="ARBA" id="ARBA00022692"/>
    </source>
</evidence>
<dbReference type="Pfam" id="PF02518">
    <property type="entry name" value="HATPase_c"/>
    <property type="match status" value="1"/>
</dbReference>
<name>A0A845G573_9BURK</name>
<evidence type="ECO:0000256" key="17">
    <source>
        <dbReference type="ARBA" id="ARBA00064003"/>
    </source>
</evidence>
<dbReference type="InterPro" id="IPR036890">
    <property type="entry name" value="HATPase_C_sf"/>
</dbReference>
<dbReference type="CDD" id="cd18773">
    <property type="entry name" value="PDC1_HK_sensor"/>
    <property type="match status" value="1"/>
</dbReference>
<dbReference type="Gene3D" id="3.30.565.10">
    <property type="entry name" value="Histidine kinase-like ATPase, C-terminal domain"/>
    <property type="match status" value="1"/>
</dbReference>
<dbReference type="GO" id="GO:0000155">
    <property type="term" value="F:phosphorelay sensor kinase activity"/>
    <property type="evidence" value="ECO:0007669"/>
    <property type="project" value="InterPro"/>
</dbReference>
<evidence type="ECO:0000256" key="1">
    <source>
        <dbReference type="ARBA" id="ARBA00000085"/>
    </source>
</evidence>
<organism evidence="25 26">
    <name type="scientific">Duganella vulcania</name>
    <dbReference type="NCBI Taxonomy" id="2692166"/>
    <lineage>
        <taxon>Bacteria</taxon>
        <taxon>Pseudomonadati</taxon>
        <taxon>Pseudomonadota</taxon>
        <taxon>Betaproteobacteria</taxon>
        <taxon>Burkholderiales</taxon>
        <taxon>Oxalobacteraceae</taxon>
        <taxon>Telluria group</taxon>
        <taxon>Duganella</taxon>
    </lineage>
</organism>
<dbReference type="GO" id="GO:0005524">
    <property type="term" value="F:ATP binding"/>
    <property type="evidence" value="ECO:0007669"/>
    <property type="project" value="UniProtKB-KW"/>
</dbReference>
<dbReference type="CDD" id="cd16922">
    <property type="entry name" value="HATPase_EvgS-ArcB-TorS-like"/>
    <property type="match status" value="1"/>
</dbReference>
<dbReference type="InterPro" id="IPR033479">
    <property type="entry name" value="dCache_1"/>
</dbReference>
<gene>
    <name evidence="25" type="ORF">GTP91_15755</name>
</gene>
<evidence type="ECO:0000256" key="12">
    <source>
        <dbReference type="ARBA" id="ARBA00022989"/>
    </source>
</evidence>
<evidence type="ECO:0000256" key="10">
    <source>
        <dbReference type="ARBA" id="ARBA00022777"/>
    </source>
</evidence>
<dbReference type="InterPro" id="IPR035965">
    <property type="entry name" value="PAS-like_dom_sf"/>
</dbReference>
<evidence type="ECO:0000256" key="21">
    <source>
        <dbReference type="SAM" id="Phobius"/>
    </source>
</evidence>
<evidence type="ECO:0000256" key="14">
    <source>
        <dbReference type="ARBA" id="ARBA00023026"/>
    </source>
</evidence>
<evidence type="ECO:0000256" key="11">
    <source>
        <dbReference type="ARBA" id="ARBA00022840"/>
    </source>
</evidence>
<dbReference type="PROSITE" id="PS50109">
    <property type="entry name" value="HIS_KIN"/>
    <property type="match status" value="1"/>
</dbReference>
<keyword evidence="9" id="KW-0547">Nucleotide-binding</keyword>
<feature type="domain" description="Response regulatory" evidence="23">
    <location>
        <begin position="761"/>
        <end position="878"/>
    </location>
</feature>
<dbReference type="FunFam" id="3.30.565.10:FF:000010">
    <property type="entry name" value="Sensor histidine kinase RcsC"/>
    <property type="match status" value="1"/>
</dbReference>
<dbReference type="GO" id="GO:0005886">
    <property type="term" value="C:plasma membrane"/>
    <property type="evidence" value="ECO:0007669"/>
    <property type="project" value="UniProtKB-SubCell"/>
</dbReference>
<dbReference type="PANTHER" id="PTHR45339">
    <property type="entry name" value="HYBRID SIGNAL TRANSDUCTION HISTIDINE KINASE J"/>
    <property type="match status" value="1"/>
</dbReference>
<comment type="subcellular location">
    <subcellularLocation>
        <location evidence="2">Cell membrane</location>
        <topology evidence="2">Multi-pass membrane protein</topology>
    </subcellularLocation>
</comment>
<feature type="transmembrane region" description="Helical" evidence="21">
    <location>
        <begin position="15"/>
        <end position="38"/>
    </location>
</feature>
<dbReference type="InterPro" id="IPR001789">
    <property type="entry name" value="Sig_transdc_resp-reg_receiver"/>
</dbReference>
<evidence type="ECO:0000256" key="4">
    <source>
        <dbReference type="ARBA" id="ARBA00022475"/>
    </source>
</evidence>
<keyword evidence="11" id="KW-0067">ATP-binding</keyword>
<keyword evidence="6" id="KW-0808">Transferase</keyword>
<evidence type="ECO:0000256" key="16">
    <source>
        <dbReference type="ARBA" id="ARBA00058004"/>
    </source>
</evidence>
<dbReference type="SMART" id="SM00388">
    <property type="entry name" value="HisKA"/>
    <property type="match status" value="1"/>
</dbReference>
<sequence length="884" mass="96312">MALKQYLPSTLRSRLTGLVMLLVLGATVTVTVAALMLAERDMKEVIGSQQYALLSGAAAHIDEHLAGRKALLAALAESLPPSALHNPEALRAYLKARPTARGQFSFLEIYDADGLLTGAQEEAMPQQPFRATGQEWFDLTLARKRGVVSAPFASKLAGAPTVLITAPVFDGEGRVALVLAGGINLLHYAPFESLSALKPGSTGFTFIMTSEGILLSHPNKKRLLHSINERPGTNVATEMALNGFQGWTEAENKDHVKGIYSYRRLQHARWIVAARFPSDEALAPLRALRYEAAGAAAAFAGLAGLLSWLGIARLLRPLQRLRRNVVEIKNSRAGIQVLQLDRKDEIGELSGAFYRLMAEREAAQLRTFESEKRARILADNLPLLIAYLDRDKRYLFTNEYYRVQFGIDPHTMLGKTVSEVFGAAADNWLGDLDEALRGGRLHYERAFERQGQVVHFLVDLVPDIAAGGEVVGTYLMAMDITDRKNAELMQAAGEQRAAAASRAKSEFVANMSHEIRTPMNAVLGVAYLLGNTELSTQQAEYVDMIRSSGNVLLGILNDVLDFSKIEAGRMELAPSTFQLDEVLEAVNTVMMTNVAASGLQLTIATDAAVPRALVGDAMRLQQILINLVGNAIKFTERGQVLLRVERSANRMAGQSGDAVGLRFVVRDTGIGMDLEQQSRLFEAFNQADASTTRRFGGTGLGLAICRRLAELMGGDIAVTSKPGEGSEFVVTLPFLLPHAEVPAVPADDDDDPATHRLRGLRLLLVEDHPLNQVVARGMLEYAGASVDVAENGQLAVDCLRERSGDYDIVLMDVQMPVMDGFAATGVIRRELKLDLPILAMTAGVMQSEQERCIAAGMNDFIAKPIDVEQMLDIISRHIPAGRQR</sequence>
<protein>
    <recommendedName>
        <fullName evidence="18">Sensory/regulatory protein RpfC</fullName>
        <ecNumber evidence="3">2.7.13.3</ecNumber>
    </recommendedName>
    <alternativeName>
        <fullName evidence="19">Virulence sensor protein BvgS</fullName>
    </alternativeName>
</protein>
<feature type="transmembrane region" description="Helical" evidence="21">
    <location>
        <begin position="292"/>
        <end position="315"/>
    </location>
</feature>
<dbReference type="InterPro" id="IPR003594">
    <property type="entry name" value="HATPase_dom"/>
</dbReference>
<accession>A0A845G573</accession>
<dbReference type="SMART" id="SM00387">
    <property type="entry name" value="HATPase_c"/>
    <property type="match status" value="1"/>
</dbReference>
<evidence type="ECO:0000256" key="3">
    <source>
        <dbReference type="ARBA" id="ARBA00012438"/>
    </source>
</evidence>
<dbReference type="InterPro" id="IPR013656">
    <property type="entry name" value="PAS_4"/>
</dbReference>
<dbReference type="PANTHER" id="PTHR45339:SF1">
    <property type="entry name" value="HYBRID SIGNAL TRANSDUCTION HISTIDINE KINASE J"/>
    <property type="match status" value="1"/>
</dbReference>
<dbReference type="SUPFAM" id="SSF52172">
    <property type="entry name" value="CheY-like"/>
    <property type="match status" value="1"/>
</dbReference>
<reference evidence="25 26" key="1">
    <citation type="submission" date="2020-01" db="EMBL/GenBank/DDBJ databases">
        <title>Novel species isolated from a subtropical stream in China.</title>
        <authorList>
            <person name="Lu H."/>
        </authorList>
    </citation>
    <scope>NUCLEOTIDE SEQUENCE [LARGE SCALE GENOMIC DNA]</scope>
    <source>
        <strain evidence="25 26">FT82W</strain>
    </source>
</reference>
<evidence type="ECO:0000256" key="9">
    <source>
        <dbReference type="ARBA" id="ARBA00022741"/>
    </source>
</evidence>
<dbReference type="InterPro" id="IPR000700">
    <property type="entry name" value="PAS-assoc_C"/>
</dbReference>
<evidence type="ECO:0000256" key="19">
    <source>
        <dbReference type="ARBA" id="ARBA00070152"/>
    </source>
</evidence>
<dbReference type="Pfam" id="PF02743">
    <property type="entry name" value="dCache_1"/>
    <property type="match status" value="1"/>
</dbReference>
<dbReference type="CDD" id="cd17546">
    <property type="entry name" value="REC_hyHK_CKI1_RcsC-like"/>
    <property type="match status" value="1"/>
</dbReference>
<dbReference type="InterPro" id="IPR004358">
    <property type="entry name" value="Sig_transdc_His_kin-like_C"/>
</dbReference>
<dbReference type="RefSeq" id="WP_161097645.1">
    <property type="nucleotide sequence ID" value="NZ_WWCW01000051.1"/>
</dbReference>
<dbReference type="Proteomes" id="UP000470302">
    <property type="component" value="Unassembled WGS sequence"/>
</dbReference>
<evidence type="ECO:0000256" key="6">
    <source>
        <dbReference type="ARBA" id="ARBA00022679"/>
    </source>
</evidence>
<dbReference type="InterPro" id="IPR005467">
    <property type="entry name" value="His_kinase_dom"/>
</dbReference>
<evidence type="ECO:0000259" key="24">
    <source>
        <dbReference type="PROSITE" id="PS50113"/>
    </source>
</evidence>
<dbReference type="PRINTS" id="PR00344">
    <property type="entry name" value="BCTRLSENSOR"/>
</dbReference>
<dbReference type="InterPro" id="IPR036097">
    <property type="entry name" value="HisK_dim/P_sf"/>
</dbReference>
<dbReference type="Gene3D" id="1.10.8.500">
    <property type="entry name" value="HAMP domain in histidine kinase"/>
    <property type="match status" value="1"/>
</dbReference>
<dbReference type="CDD" id="cd18774">
    <property type="entry name" value="PDC2_HK_sensor"/>
    <property type="match status" value="1"/>
</dbReference>
<dbReference type="NCBIfam" id="TIGR00229">
    <property type="entry name" value="sensory_box"/>
    <property type="match status" value="1"/>
</dbReference>
<keyword evidence="12 21" id="KW-1133">Transmembrane helix</keyword>
<dbReference type="SMART" id="SM00448">
    <property type="entry name" value="REC"/>
    <property type="match status" value="1"/>
</dbReference>
<keyword evidence="8" id="KW-0732">Signal</keyword>
<proteinExistence type="predicted"/>
<evidence type="ECO:0000256" key="13">
    <source>
        <dbReference type="ARBA" id="ARBA00023012"/>
    </source>
</evidence>